<dbReference type="OrthoDB" id="5238236at2759"/>
<evidence type="ECO:0000313" key="3">
    <source>
        <dbReference type="EMBL" id="KAF4503074.1"/>
    </source>
</evidence>
<dbReference type="Proteomes" id="UP000737391">
    <property type="component" value="Unassembled WGS sequence"/>
</dbReference>
<gene>
    <name evidence="3" type="ORF">FAGAP_628</name>
</gene>
<evidence type="ECO:0000256" key="1">
    <source>
        <dbReference type="SAM" id="MobiDB-lite"/>
    </source>
</evidence>
<organism evidence="3 4">
    <name type="scientific">Fusarium agapanthi</name>
    <dbReference type="NCBI Taxonomy" id="1803897"/>
    <lineage>
        <taxon>Eukaryota</taxon>
        <taxon>Fungi</taxon>
        <taxon>Dikarya</taxon>
        <taxon>Ascomycota</taxon>
        <taxon>Pezizomycotina</taxon>
        <taxon>Sordariomycetes</taxon>
        <taxon>Hypocreomycetidae</taxon>
        <taxon>Hypocreales</taxon>
        <taxon>Nectriaceae</taxon>
        <taxon>Fusarium</taxon>
        <taxon>Fusarium fujikuroi species complex</taxon>
    </lineage>
</organism>
<feature type="compositionally biased region" description="Basic residues" evidence="1">
    <location>
        <begin position="14"/>
        <end position="28"/>
    </location>
</feature>
<dbReference type="AlphaFoldDB" id="A0A9P5EH18"/>
<protein>
    <recommendedName>
        <fullName evidence="2">DUF6604 domain-containing protein</fullName>
    </recommendedName>
</protein>
<accession>A0A9P5EH18</accession>
<reference evidence="3" key="1">
    <citation type="submission" date="2020-01" db="EMBL/GenBank/DDBJ databases">
        <title>Identification and distribution of gene clusters putatively required for synthesis of sphingolipid metabolism inhibitors in phylogenetically diverse species of the filamentous fungus Fusarium.</title>
        <authorList>
            <person name="Kim H.-S."/>
            <person name="Busman M."/>
            <person name="Brown D.W."/>
            <person name="Divon H."/>
            <person name="Uhlig S."/>
            <person name="Proctor R.H."/>
        </authorList>
    </citation>
    <scope>NUCLEOTIDE SEQUENCE</scope>
    <source>
        <strain evidence="3">NRRL 31653</strain>
    </source>
</reference>
<name>A0A9P5EH18_9HYPO</name>
<evidence type="ECO:0000259" key="2">
    <source>
        <dbReference type="Pfam" id="PF20253"/>
    </source>
</evidence>
<dbReference type="Pfam" id="PF20253">
    <property type="entry name" value="DUF6604"/>
    <property type="match status" value="1"/>
</dbReference>
<feature type="region of interest" description="Disordered" evidence="1">
    <location>
        <begin position="1"/>
        <end position="37"/>
    </location>
</feature>
<comment type="caution">
    <text evidence="3">The sequence shown here is derived from an EMBL/GenBank/DDBJ whole genome shotgun (WGS) entry which is preliminary data.</text>
</comment>
<evidence type="ECO:0000313" key="4">
    <source>
        <dbReference type="Proteomes" id="UP000737391"/>
    </source>
</evidence>
<keyword evidence="4" id="KW-1185">Reference proteome</keyword>
<feature type="domain" description="DUF6604" evidence="2">
    <location>
        <begin position="7"/>
        <end position="87"/>
    </location>
</feature>
<proteinExistence type="predicted"/>
<dbReference type="InterPro" id="IPR046539">
    <property type="entry name" value="DUF6604"/>
</dbReference>
<dbReference type="EMBL" id="LUFC02000038">
    <property type="protein sequence ID" value="KAF4503074.1"/>
    <property type="molecule type" value="Genomic_DNA"/>
</dbReference>
<sequence length="88" mass="9708">MGSLRLPKQPKGGGRLKGKARKYAKKQKPTPSAAPGEASRPKYIIAFKDFIPLAEYIFASSKPLISVPKSLAETIDRVIYMRSRFGAQ</sequence>